<gene>
    <name evidence="1" type="ORF">BAOM_1104</name>
</gene>
<accession>A0A3Q9RLA2</accession>
<dbReference type="EMBL" id="CP026095">
    <property type="protein sequence ID" value="AZV41715.1"/>
    <property type="molecule type" value="Genomic_DNA"/>
</dbReference>
<dbReference type="RefSeq" id="WP_127759347.1">
    <property type="nucleotide sequence ID" value="NZ_CP026095.1"/>
</dbReference>
<evidence type="ECO:0000313" key="2">
    <source>
        <dbReference type="Proteomes" id="UP000283095"/>
    </source>
</evidence>
<dbReference type="AlphaFoldDB" id="A0A3Q9RLA2"/>
<dbReference type="Proteomes" id="UP000283095">
    <property type="component" value="Chromosome"/>
</dbReference>
<proteinExistence type="predicted"/>
<name>A0A3Q9RLA2_9BACI</name>
<dbReference type="OrthoDB" id="2736277at2"/>
<dbReference type="KEGG" id="pasa:BAOM_1104"/>
<reference evidence="1 2" key="1">
    <citation type="submission" date="2018-01" db="EMBL/GenBank/DDBJ databases">
        <title>Bacillus asahii Genome sequencing and assembly.</title>
        <authorList>
            <person name="Jiang H."/>
            <person name="Feng Y."/>
            <person name="Zhao F."/>
            <person name="Lin X."/>
        </authorList>
    </citation>
    <scope>NUCLEOTIDE SEQUENCE [LARGE SCALE GENOMIC DNA]</scope>
    <source>
        <strain evidence="1 2">OM18</strain>
    </source>
</reference>
<sequence length="60" mass="6894">MNAQIEYFVEQIEATLMSDIFTDNELDLYDIATDLISHNDGKMFADICQAYEVVKHHLLG</sequence>
<organism evidence="1 2">
    <name type="scientific">Peribacillus asahii</name>
    <dbReference type="NCBI Taxonomy" id="228899"/>
    <lineage>
        <taxon>Bacteria</taxon>
        <taxon>Bacillati</taxon>
        <taxon>Bacillota</taxon>
        <taxon>Bacilli</taxon>
        <taxon>Bacillales</taxon>
        <taxon>Bacillaceae</taxon>
        <taxon>Peribacillus</taxon>
    </lineage>
</organism>
<evidence type="ECO:0000313" key="1">
    <source>
        <dbReference type="EMBL" id="AZV41715.1"/>
    </source>
</evidence>
<protein>
    <submittedName>
        <fullName evidence="1">Uncharacterized protein</fullName>
    </submittedName>
</protein>